<keyword evidence="2" id="KW-1185">Reference proteome</keyword>
<dbReference type="AlphaFoldDB" id="Q1YJR5"/>
<dbReference type="EMBL" id="AAPJ01000002">
    <property type="protein sequence ID" value="EAS50808.1"/>
    <property type="molecule type" value="Genomic_DNA"/>
</dbReference>
<dbReference type="RefSeq" id="WP_009208798.1">
    <property type="nucleotide sequence ID" value="NZ_CH672387.1"/>
</dbReference>
<evidence type="ECO:0000313" key="1">
    <source>
        <dbReference type="EMBL" id="EAS50808.1"/>
    </source>
</evidence>
<dbReference type="Proteomes" id="UP000000321">
    <property type="component" value="Unassembled WGS sequence"/>
</dbReference>
<organism evidence="1 2">
    <name type="scientific">Aurantimonas manganoxydans (strain ATCC BAA-1229 / DSM 21871 / SI85-9A1)</name>
    <dbReference type="NCBI Taxonomy" id="287752"/>
    <lineage>
        <taxon>Bacteria</taxon>
        <taxon>Pseudomonadati</taxon>
        <taxon>Pseudomonadota</taxon>
        <taxon>Alphaproteobacteria</taxon>
        <taxon>Hyphomicrobiales</taxon>
        <taxon>Aurantimonadaceae</taxon>
        <taxon>Aurantimonas</taxon>
    </lineage>
</organism>
<dbReference type="BioCyc" id="AURANTIMONAS:SI859A1_00933-MONOMER"/>
<protein>
    <submittedName>
        <fullName evidence="1">Uncharacterized protein</fullName>
    </submittedName>
</protein>
<dbReference type="HOGENOM" id="CLU_1968040_0_0_5"/>
<reference evidence="1 2" key="1">
    <citation type="journal article" date="2008" name="Appl. Environ. Microbiol.">
        <title>Genomic insights into Mn(II) oxidation by the marine alphaproteobacterium Aurantimonas sp. strain SI85-9A1.</title>
        <authorList>
            <person name="Dick G.J."/>
            <person name="Podell S."/>
            <person name="Johnson H.A."/>
            <person name="Rivera-Espinoza Y."/>
            <person name="Bernier-Latmani R."/>
            <person name="McCarthy J.K."/>
            <person name="Torpey J.W."/>
            <person name="Clement B.G."/>
            <person name="Gaasterland T."/>
            <person name="Tebo B.M."/>
        </authorList>
    </citation>
    <scope>NUCLEOTIDE SEQUENCE [LARGE SCALE GENOMIC DNA]</scope>
    <source>
        <strain evidence="1 2">SI85-9A1</strain>
    </source>
</reference>
<sequence>MATLSPSYTTYGDTTNASNPAIAAECRRLVADQLATQTLPAASRRHLALLNDDTVTGQVLIRGIELAYKYGLASPDGAEGKELHEMTGDELQRALHRLRQEAAERTRVVIEHVPDSPKPAAGAGVFD</sequence>
<evidence type="ECO:0000313" key="2">
    <source>
        <dbReference type="Proteomes" id="UP000000321"/>
    </source>
</evidence>
<name>Q1YJR5_AURMS</name>
<proteinExistence type="predicted"/>
<accession>Q1YJR5</accession>
<comment type="caution">
    <text evidence="1">The sequence shown here is derived from an EMBL/GenBank/DDBJ whole genome shotgun (WGS) entry which is preliminary data.</text>
</comment>
<gene>
    <name evidence="1" type="ORF">SI859A1_00933</name>
</gene>